<dbReference type="Proteomes" id="UP001328107">
    <property type="component" value="Unassembled WGS sequence"/>
</dbReference>
<protein>
    <recommendedName>
        <fullName evidence="4">G protein-coupled receptor</fullName>
    </recommendedName>
</protein>
<keyword evidence="1" id="KW-0472">Membrane</keyword>
<sequence>MYGFYTTIQGIGLVKPITLLYISCGCVALHTSLFVALNRLKVMMYSRLKQNNSKTFYISILISCFLSIPALIHTSFFSAIEYRPIHFHNISLVYPIKIQTDETFQIINKIISNVVSLATLVVNLVLVRFIVKERKLFYGLDDRKHSAERGLVVYSIVSYVFHILFFINNVI</sequence>
<gene>
    <name evidence="2" type="ORF">PMAYCL1PPCAC_21377</name>
</gene>
<reference evidence="3" key="1">
    <citation type="submission" date="2022-10" db="EMBL/GenBank/DDBJ databases">
        <title>Genome assembly of Pristionchus species.</title>
        <authorList>
            <person name="Yoshida K."/>
            <person name="Sommer R.J."/>
        </authorList>
    </citation>
    <scope>NUCLEOTIDE SEQUENCE [LARGE SCALE GENOMIC DNA]</scope>
    <source>
        <strain evidence="3">RS5460</strain>
    </source>
</reference>
<proteinExistence type="predicted"/>
<feature type="transmembrane region" description="Helical" evidence="1">
    <location>
        <begin position="151"/>
        <end position="170"/>
    </location>
</feature>
<evidence type="ECO:0000256" key="1">
    <source>
        <dbReference type="SAM" id="Phobius"/>
    </source>
</evidence>
<organism evidence="2 3">
    <name type="scientific">Pristionchus mayeri</name>
    <dbReference type="NCBI Taxonomy" id="1317129"/>
    <lineage>
        <taxon>Eukaryota</taxon>
        <taxon>Metazoa</taxon>
        <taxon>Ecdysozoa</taxon>
        <taxon>Nematoda</taxon>
        <taxon>Chromadorea</taxon>
        <taxon>Rhabditida</taxon>
        <taxon>Rhabditina</taxon>
        <taxon>Diplogasteromorpha</taxon>
        <taxon>Diplogasteroidea</taxon>
        <taxon>Neodiplogasteridae</taxon>
        <taxon>Pristionchus</taxon>
    </lineage>
</organism>
<feature type="transmembrane region" description="Helical" evidence="1">
    <location>
        <begin position="20"/>
        <end position="37"/>
    </location>
</feature>
<feature type="transmembrane region" description="Helical" evidence="1">
    <location>
        <begin position="110"/>
        <end position="131"/>
    </location>
</feature>
<name>A0AAN5CV61_9BILA</name>
<dbReference type="EMBL" id="BTRK01000005">
    <property type="protein sequence ID" value="GMR51182.1"/>
    <property type="molecule type" value="Genomic_DNA"/>
</dbReference>
<accession>A0AAN5CV61</accession>
<feature type="transmembrane region" description="Helical" evidence="1">
    <location>
        <begin position="57"/>
        <end position="80"/>
    </location>
</feature>
<keyword evidence="3" id="KW-1185">Reference proteome</keyword>
<evidence type="ECO:0000313" key="3">
    <source>
        <dbReference type="Proteomes" id="UP001328107"/>
    </source>
</evidence>
<evidence type="ECO:0000313" key="2">
    <source>
        <dbReference type="EMBL" id="GMR51182.1"/>
    </source>
</evidence>
<dbReference type="AlphaFoldDB" id="A0AAN5CV61"/>
<keyword evidence="1" id="KW-0812">Transmembrane</keyword>
<feature type="non-terminal residue" evidence="2">
    <location>
        <position position="171"/>
    </location>
</feature>
<keyword evidence="1" id="KW-1133">Transmembrane helix</keyword>
<evidence type="ECO:0008006" key="4">
    <source>
        <dbReference type="Google" id="ProtNLM"/>
    </source>
</evidence>
<comment type="caution">
    <text evidence="2">The sequence shown here is derived from an EMBL/GenBank/DDBJ whole genome shotgun (WGS) entry which is preliminary data.</text>
</comment>